<accession>A0A385E9I0</accession>
<sequence>MWFDPKVRARRLMLPRNDGKFRFNGDDFPSLICAATAAVLTDSMWQSFDQHPILLRRTDSDFQLDCDPIGLEEDRLLFDQDIVISNRIAMKLVEMGYLLVVTNTERGAPQRLEVADVERRT</sequence>
<organism evidence="1 2">
    <name type="scientific">Caulobacter phage CcrBL10</name>
    <dbReference type="NCBI Taxonomy" id="2283269"/>
    <lineage>
        <taxon>Viruses</taxon>
        <taxon>Duplodnaviria</taxon>
        <taxon>Heunggongvirae</taxon>
        <taxon>Uroviricota</taxon>
        <taxon>Caudoviricetes</taxon>
        <taxon>Jeanschmidtviridae</taxon>
        <taxon>Poindextervirus</taxon>
        <taxon>Poindextervirus BL10</taxon>
    </lineage>
</organism>
<proteinExistence type="predicted"/>
<evidence type="ECO:0000313" key="2">
    <source>
        <dbReference type="Proteomes" id="UP000258997"/>
    </source>
</evidence>
<name>A0A385E9I0_9CAUD</name>
<dbReference type="Proteomes" id="UP000258997">
    <property type="component" value="Segment"/>
</dbReference>
<dbReference type="EMBL" id="MH588544">
    <property type="protein sequence ID" value="AXQ68504.1"/>
    <property type="molecule type" value="Genomic_DNA"/>
</dbReference>
<reference evidence="1 2" key="1">
    <citation type="submission" date="2018-07" db="EMBL/GenBank/DDBJ databases">
        <title>Giant CbK-like Caulobacter bacteriophages have genetically divergent genomes.</title>
        <authorList>
            <person name="Wilson K.M."/>
            <person name="Ely B."/>
        </authorList>
    </citation>
    <scope>NUCLEOTIDE SEQUENCE [LARGE SCALE GENOMIC DNA]</scope>
</reference>
<gene>
    <name evidence="1" type="ORF">CcrBL10_gp300</name>
</gene>
<evidence type="ECO:0000313" key="1">
    <source>
        <dbReference type="EMBL" id="AXQ68504.1"/>
    </source>
</evidence>
<protein>
    <submittedName>
        <fullName evidence="1">Uncharacterized protein</fullName>
    </submittedName>
</protein>
<keyword evidence="2" id="KW-1185">Reference proteome</keyword>